<dbReference type="Pfam" id="PF23044">
    <property type="entry name" value="SH3-C_UBE2O"/>
    <property type="match status" value="1"/>
</dbReference>
<dbReference type="Proteomes" id="UP000008810">
    <property type="component" value="Chromosome 2"/>
</dbReference>
<dbReference type="SMART" id="SM00212">
    <property type="entry name" value="UBCc"/>
    <property type="match status" value="1"/>
</dbReference>
<sequence length="955" mass="105924">MAAAVASTTNVYVSDLVRYESVRGLVNVDTLACPLAEEFRVLRAGRTDVTKEAGNTDVTLLDRSHLRAGDIVVSASDVEGGQIGVVTGVTTVVDLAQLDEDDEEAEAESVVTGVSPSDGLLRRVRELSPGDYVVYGPWLARVVEVSVDVDVAFDDGAVCRVTDAESKDQPFASVKTERACRIQANSRFYPGVRLIIANAASNFFRGARWLKGHRQIEGEVDTVAMVEMTGVLVHWIASAHCGTDQRLVQDSAPPAYQDPANLTYFSSDSTCFWAVGDRCFLRESARAQVESSSSSRSGGDQPTATLVGKKKRKQQLWKPVVTMTVSNTLTTADVLWQDGTRQHGAPSTSLAPISYLNEHEVFPGQYIVDAHVTEDDYDVVGVATRRMGVVKSVNSREHVVNVSWFKAASLPEEANRWEAKCDATVSAYDLDTDHDHCAFYGDVVVRLQPNGSQSTPQAHQPRSPCNKKRGPDDLSWVGRVIHLHDGHVQVKWGDGSTSTVLPHEISVVNEEHYEELGAEMGDWVEEEEEEEEEEEDDDEDDNEELDTTRTSRLGGFTWYMMRAVVQVLAEMDDWVEEEEEEDDDDLATIRTSWLDGFIWYMMRAVIVQVLARRKWYPTNWLLPLASDLPETTQNGEVPEDVTMGTHQDPRITDAATETIFAPVTRSDASVDKDDSVEDVVKAREANGDEDPSNLPHFDVVQSPPDHHYLDSRDQGSNSGKKWVKAVQKEWKILENSLPDTIYVRAFEDRMDLLRAAMVGASGTPYEDGLFFFDLHLPPYVYYHSLGLQLNPNLYESGTVCLSLLDTFGGEGTELWSPGTSSLLQVLVSIQALVLNVDQPFYNEDGYEDLVGKPEGHRNALPYSEKAFLLTLRTMLHLLRRPPQGFEGFVKDYFRRQGNRVLGTCEAYLRGCDEGSSMLLPCSAGFRITLANLVPRLQAAFTEVGGLLTTAQQSLA</sequence>
<protein>
    <recommendedName>
        <fullName evidence="4">UBC core domain-containing protein</fullName>
    </recommendedName>
</protein>
<dbReference type="InterPro" id="IPR000608">
    <property type="entry name" value="UBC"/>
</dbReference>
<evidence type="ECO:0000256" key="2">
    <source>
        <dbReference type="ARBA" id="ARBA00022786"/>
    </source>
</evidence>
<dbReference type="SUPFAM" id="SSF54495">
    <property type="entry name" value="UBC-like"/>
    <property type="match status" value="1"/>
</dbReference>
<feature type="domain" description="UBC core" evidence="4">
    <location>
        <begin position="721"/>
        <end position="875"/>
    </location>
</feature>
<feature type="region of interest" description="Disordered" evidence="3">
    <location>
        <begin position="290"/>
        <end position="311"/>
    </location>
</feature>
<dbReference type="Pfam" id="PF23046">
    <property type="entry name" value="tSH3-B_UBE2O"/>
    <property type="match status" value="1"/>
</dbReference>
<reference evidence="5" key="2">
    <citation type="submission" date="2017-06" db="EMBL/GenBank/DDBJ databases">
        <title>WGS assembly of Brachypodium distachyon.</title>
        <authorList>
            <consortium name="The International Brachypodium Initiative"/>
            <person name="Lucas S."/>
            <person name="Harmon-Smith M."/>
            <person name="Lail K."/>
            <person name="Tice H."/>
            <person name="Grimwood J."/>
            <person name="Bruce D."/>
            <person name="Barry K."/>
            <person name="Shu S."/>
            <person name="Lindquist E."/>
            <person name="Wang M."/>
            <person name="Pitluck S."/>
            <person name="Vogel J.P."/>
            <person name="Garvin D.F."/>
            <person name="Mockler T.C."/>
            <person name="Schmutz J."/>
            <person name="Rokhsar D."/>
            <person name="Bevan M.W."/>
        </authorList>
    </citation>
    <scope>NUCLEOTIDE SEQUENCE</scope>
    <source>
        <strain evidence="5">Bd21</strain>
    </source>
</reference>
<proteinExistence type="predicted"/>
<reference evidence="6" key="3">
    <citation type="submission" date="2018-08" db="UniProtKB">
        <authorList>
            <consortium name="EnsemblPlants"/>
        </authorList>
    </citation>
    <scope>IDENTIFICATION</scope>
    <source>
        <strain evidence="6">cv. Bd21</strain>
    </source>
</reference>
<dbReference type="GO" id="GO:0061631">
    <property type="term" value="F:ubiquitin conjugating enzyme activity"/>
    <property type="evidence" value="ECO:0000318"/>
    <property type="project" value="GO_Central"/>
</dbReference>
<feature type="compositionally biased region" description="Polar residues" evidence="3">
    <location>
        <begin position="449"/>
        <end position="460"/>
    </location>
</feature>
<dbReference type="CDD" id="cd23837">
    <property type="entry name" value="UBCc_UBE2O"/>
    <property type="match status" value="1"/>
</dbReference>
<evidence type="ECO:0000256" key="3">
    <source>
        <dbReference type="SAM" id="MobiDB-lite"/>
    </source>
</evidence>
<dbReference type="Gene3D" id="3.10.110.10">
    <property type="entry name" value="Ubiquitin Conjugating Enzyme"/>
    <property type="match status" value="1"/>
</dbReference>
<keyword evidence="1" id="KW-0808">Transferase</keyword>
<dbReference type="Pfam" id="PF00179">
    <property type="entry name" value="UQ_con"/>
    <property type="match status" value="1"/>
</dbReference>
<dbReference type="InterPro" id="IPR057733">
    <property type="entry name" value="UBE2O-like_SH3-B"/>
</dbReference>
<dbReference type="InterPro" id="IPR057735">
    <property type="entry name" value="UBE2O-like_tSH3-B"/>
</dbReference>
<dbReference type="Pfam" id="PF23043">
    <property type="entry name" value="SH3-B_UBE2O"/>
    <property type="match status" value="1"/>
</dbReference>
<dbReference type="InterPro" id="IPR016135">
    <property type="entry name" value="UBQ-conjugating_enzyme/RWD"/>
</dbReference>
<keyword evidence="2" id="KW-0833">Ubl conjugation pathway</keyword>
<keyword evidence="7" id="KW-1185">Reference proteome</keyword>
<feature type="compositionally biased region" description="Acidic residues" evidence="3">
    <location>
        <begin position="523"/>
        <end position="545"/>
    </location>
</feature>
<dbReference type="PANTHER" id="PTHR46116">
    <property type="entry name" value="(E3-INDEPENDENT) E2 UBIQUITIN-CONJUGATING ENZYME"/>
    <property type="match status" value="1"/>
</dbReference>
<dbReference type="EnsemblPlants" id="KQK06616">
    <property type="protein sequence ID" value="KQK06616"/>
    <property type="gene ID" value="BRADI_2g27322v3"/>
</dbReference>
<dbReference type="Gramene" id="KQK06616">
    <property type="protein sequence ID" value="KQK06616"/>
    <property type="gene ID" value="BRADI_2g27322v3"/>
</dbReference>
<evidence type="ECO:0000256" key="1">
    <source>
        <dbReference type="ARBA" id="ARBA00022679"/>
    </source>
</evidence>
<gene>
    <name evidence="5" type="ORF">BRADI_2g27322v3</name>
</gene>
<name>A0A0Q3G5J4_BRADI</name>
<feature type="region of interest" description="Disordered" evidence="3">
    <location>
        <begin position="448"/>
        <end position="470"/>
    </location>
</feature>
<accession>A0A0Q3G5J4</accession>
<dbReference type="InParanoid" id="A0A0Q3G5J4"/>
<feature type="region of interest" description="Disordered" evidence="3">
    <location>
        <begin position="523"/>
        <end position="549"/>
    </location>
</feature>
<dbReference type="EMBL" id="CM000881">
    <property type="protein sequence ID" value="KQK06616.1"/>
    <property type="molecule type" value="Genomic_DNA"/>
</dbReference>
<dbReference type="AlphaFoldDB" id="A0A0Q3G5J4"/>
<dbReference type="OrthoDB" id="632608at2759"/>
<evidence type="ECO:0000313" key="6">
    <source>
        <dbReference type="EnsemblPlants" id="KQK06616"/>
    </source>
</evidence>
<dbReference type="STRING" id="15368.A0A0Q3G5J4"/>
<dbReference type="InterPro" id="IPR057734">
    <property type="entry name" value="UBE2O-like_SH3-C"/>
</dbReference>
<evidence type="ECO:0000259" key="4">
    <source>
        <dbReference type="PROSITE" id="PS50127"/>
    </source>
</evidence>
<dbReference type="PANTHER" id="PTHR46116:SF47">
    <property type="entry name" value="UBC CORE DOMAIN-CONTAINING PROTEIN"/>
    <property type="match status" value="1"/>
</dbReference>
<evidence type="ECO:0000313" key="5">
    <source>
        <dbReference type="EMBL" id="KQK06616.1"/>
    </source>
</evidence>
<evidence type="ECO:0000313" key="7">
    <source>
        <dbReference type="Proteomes" id="UP000008810"/>
    </source>
</evidence>
<dbReference type="PROSITE" id="PS50127">
    <property type="entry name" value="UBC_2"/>
    <property type="match status" value="1"/>
</dbReference>
<reference evidence="5 6" key="1">
    <citation type="journal article" date="2010" name="Nature">
        <title>Genome sequencing and analysis of the model grass Brachypodium distachyon.</title>
        <authorList>
            <consortium name="International Brachypodium Initiative"/>
        </authorList>
    </citation>
    <scope>NUCLEOTIDE SEQUENCE [LARGE SCALE GENOMIC DNA]</scope>
    <source>
        <strain evidence="5 6">Bd21</strain>
    </source>
</reference>
<organism evidence="5">
    <name type="scientific">Brachypodium distachyon</name>
    <name type="common">Purple false brome</name>
    <name type="synonym">Trachynia distachya</name>
    <dbReference type="NCBI Taxonomy" id="15368"/>
    <lineage>
        <taxon>Eukaryota</taxon>
        <taxon>Viridiplantae</taxon>
        <taxon>Streptophyta</taxon>
        <taxon>Embryophyta</taxon>
        <taxon>Tracheophyta</taxon>
        <taxon>Spermatophyta</taxon>
        <taxon>Magnoliopsida</taxon>
        <taxon>Liliopsida</taxon>
        <taxon>Poales</taxon>
        <taxon>Poaceae</taxon>
        <taxon>BOP clade</taxon>
        <taxon>Pooideae</taxon>
        <taxon>Stipodae</taxon>
        <taxon>Brachypodieae</taxon>
        <taxon>Brachypodium</taxon>
    </lineage>
</organism>